<name>A0A9W6XRS2_9STRA</name>
<proteinExistence type="predicted"/>
<comment type="caution">
    <text evidence="2">The sequence shown here is derived from an EMBL/GenBank/DDBJ whole genome shotgun (WGS) entry which is preliminary data.</text>
</comment>
<reference evidence="2" key="1">
    <citation type="submission" date="2023-04" db="EMBL/GenBank/DDBJ databases">
        <title>Phytophthora fragariaefolia NBRC 109709.</title>
        <authorList>
            <person name="Ichikawa N."/>
            <person name="Sato H."/>
            <person name="Tonouchi N."/>
        </authorList>
    </citation>
    <scope>NUCLEOTIDE SEQUENCE</scope>
    <source>
        <strain evidence="2">NBRC 109709</strain>
    </source>
</reference>
<dbReference type="EMBL" id="BSXT01001813">
    <property type="protein sequence ID" value="GMF45408.1"/>
    <property type="molecule type" value="Genomic_DNA"/>
</dbReference>
<protein>
    <submittedName>
        <fullName evidence="2">Unnamed protein product</fullName>
    </submittedName>
</protein>
<gene>
    <name evidence="2" type="ORF">Pfra01_001624100</name>
</gene>
<accession>A0A9W6XRS2</accession>
<evidence type="ECO:0000256" key="1">
    <source>
        <dbReference type="SAM" id="MobiDB-lite"/>
    </source>
</evidence>
<evidence type="ECO:0000313" key="3">
    <source>
        <dbReference type="Proteomes" id="UP001165121"/>
    </source>
</evidence>
<dbReference type="AlphaFoldDB" id="A0A9W6XRS2"/>
<dbReference type="Proteomes" id="UP001165121">
    <property type="component" value="Unassembled WGS sequence"/>
</dbReference>
<feature type="region of interest" description="Disordered" evidence="1">
    <location>
        <begin position="1"/>
        <end position="34"/>
    </location>
</feature>
<sequence>MPGPEKTFVCNQRSRGSGTPRESRKTGTRSQNASRTFFTVHGSNPKIALSNVDWPKYGHQIPTPSHETTQHVLTYNGTVAQGPQPFTEVVNETRLHASRQYPHRSASTIRSSRTYEITVPSIPAGTAADITRSVSNVTSESGPADEALILRQSCEQTKLRRI</sequence>
<evidence type="ECO:0000313" key="2">
    <source>
        <dbReference type="EMBL" id="GMF45408.1"/>
    </source>
</evidence>
<keyword evidence="3" id="KW-1185">Reference proteome</keyword>
<organism evidence="2 3">
    <name type="scientific">Phytophthora fragariaefolia</name>
    <dbReference type="NCBI Taxonomy" id="1490495"/>
    <lineage>
        <taxon>Eukaryota</taxon>
        <taxon>Sar</taxon>
        <taxon>Stramenopiles</taxon>
        <taxon>Oomycota</taxon>
        <taxon>Peronosporomycetes</taxon>
        <taxon>Peronosporales</taxon>
        <taxon>Peronosporaceae</taxon>
        <taxon>Phytophthora</taxon>
    </lineage>
</organism>